<proteinExistence type="predicted"/>
<evidence type="ECO:0000313" key="2">
    <source>
        <dbReference type="EMBL" id="GAA2657493.1"/>
    </source>
</evidence>
<evidence type="ECO:0000256" key="1">
    <source>
        <dbReference type="SAM" id="MobiDB-lite"/>
    </source>
</evidence>
<dbReference type="EMBL" id="BAAASJ010000113">
    <property type="protein sequence ID" value="GAA2657493.1"/>
    <property type="molecule type" value="Genomic_DNA"/>
</dbReference>
<feature type="region of interest" description="Disordered" evidence="1">
    <location>
        <begin position="1"/>
        <end position="21"/>
    </location>
</feature>
<name>A0ABN3RP93_9ACTN</name>
<evidence type="ECO:0000313" key="3">
    <source>
        <dbReference type="Proteomes" id="UP001500151"/>
    </source>
</evidence>
<sequence length="94" mass="10187">MPKKKKPRKPLPAPKGPPKAIKDYARNYKCSHCNSRVNGVTRDPSGIYHMNVGHDDTCPVLRGALTDVPDAIRAALAAGRLPTVLEDRISGGEE</sequence>
<gene>
    <name evidence="2" type="ORF">GCM10010307_72290</name>
</gene>
<reference evidence="2 3" key="1">
    <citation type="journal article" date="2019" name="Int. J. Syst. Evol. Microbiol.">
        <title>The Global Catalogue of Microorganisms (GCM) 10K type strain sequencing project: providing services to taxonomists for standard genome sequencing and annotation.</title>
        <authorList>
            <consortium name="The Broad Institute Genomics Platform"/>
            <consortium name="The Broad Institute Genome Sequencing Center for Infectious Disease"/>
            <person name="Wu L."/>
            <person name="Ma J."/>
        </authorList>
    </citation>
    <scope>NUCLEOTIDE SEQUENCE [LARGE SCALE GENOMIC DNA]</scope>
    <source>
        <strain evidence="2 3">JCM 4524</strain>
    </source>
</reference>
<dbReference type="Proteomes" id="UP001500151">
    <property type="component" value="Unassembled WGS sequence"/>
</dbReference>
<protein>
    <submittedName>
        <fullName evidence="2">Uncharacterized protein</fullName>
    </submittedName>
</protein>
<organism evidence="2 3">
    <name type="scientific">Streptomyces vastus</name>
    <dbReference type="NCBI Taxonomy" id="285451"/>
    <lineage>
        <taxon>Bacteria</taxon>
        <taxon>Bacillati</taxon>
        <taxon>Actinomycetota</taxon>
        <taxon>Actinomycetes</taxon>
        <taxon>Kitasatosporales</taxon>
        <taxon>Streptomycetaceae</taxon>
        <taxon>Streptomyces</taxon>
    </lineage>
</organism>
<accession>A0ABN3RP93</accession>
<keyword evidence="3" id="KW-1185">Reference proteome</keyword>
<comment type="caution">
    <text evidence="2">The sequence shown here is derived from an EMBL/GenBank/DDBJ whole genome shotgun (WGS) entry which is preliminary data.</text>
</comment>